<evidence type="ECO:0000256" key="1">
    <source>
        <dbReference type="SAM" id="Phobius"/>
    </source>
</evidence>
<comment type="caution">
    <text evidence="2">The sequence shown here is derived from an EMBL/GenBank/DDBJ whole genome shotgun (WGS) entry which is preliminary data.</text>
</comment>
<keyword evidence="3" id="KW-1185">Reference proteome</keyword>
<evidence type="ECO:0000313" key="2">
    <source>
        <dbReference type="EMBL" id="KAK5575627.1"/>
    </source>
</evidence>
<evidence type="ECO:0000313" key="3">
    <source>
        <dbReference type="Proteomes" id="UP001344447"/>
    </source>
</evidence>
<accession>A0AAN7TKQ9</accession>
<proteinExistence type="predicted"/>
<dbReference type="EMBL" id="JAVFKY010000005">
    <property type="protein sequence ID" value="KAK5575627.1"/>
    <property type="molecule type" value="Genomic_DNA"/>
</dbReference>
<sequence>MESVYSVFTLKVVNKVFFYYHIKLLCPRVFFYISWIWSFSTLSEKKNIQI</sequence>
<keyword evidence="1" id="KW-0812">Transmembrane</keyword>
<keyword evidence="1" id="KW-1133">Transmembrane helix</keyword>
<protein>
    <submittedName>
        <fullName evidence="2">Uncharacterized protein</fullName>
    </submittedName>
</protein>
<gene>
    <name evidence="2" type="ORF">RB653_006760</name>
</gene>
<reference evidence="2 3" key="1">
    <citation type="submission" date="2023-11" db="EMBL/GenBank/DDBJ databases">
        <title>Dfirmibasis_genome.</title>
        <authorList>
            <person name="Edelbroek B."/>
            <person name="Kjellin J."/>
            <person name="Jerlstrom-Hultqvist J."/>
            <person name="Soderbom F."/>
        </authorList>
    </citation>
    <scope>NUCLEOTIDE SEQUENCE [LARGE SCALE GENOMIC DNA]</scope>
    <source>
        <strain evidence="2 3">TNS-C-14</strain>
    </source>
</reference>
<dbReference type="AlphaFoldDB" id="A0AAN7TKQ9"/>
<keyword evidence="1" id="KW-0472">Membrane</keyword>
<name>A0AAN7TKQ9_9MYCE</name>
<organism evidence="2 3">
    <name type="scientific">Dictyostelium firmibasis</name>
    <dbReference type="NCBI Taxonomy" id="79012"/>
    <lineage>
        <taxon>Eukaryota</taxon>
        <taxon>Amoebozoa</taxon>
        <taxon>Evosea</taxon>
        <taxon>Eumycetozoa</taxon>
        <taxon>Dictyostelia</taxon>
        <taxon>Dictyosteliales</taxon>
        <taxon>Dictyosteliaceae</taxon>
        <taxon>Dictyostelium</taxon>
    </lineage>
</organism>
<dbReference type="Proteomes" id="UP001344447">
    <property type="component" value="Unassembled WGS sequence"/>
</dbReference>
<feature type="transmembrane region" description="Helical" evidence="1">
    <location>
        <begin position="20"/>
        <end position="39"/>
    </location>
</feature>